<accession>A0AAV8UGN5</accession>
<feature type="transmembrane region" description="Helical" evidence="11">
    <location>
        <begin position="225"/>
        <end position="252"/>
    </location>
</feature>
<evidence type="ECO:0000256" key="11">
    <source>
        <dbReference type="SAM" id="Phobius"/>
    </source>
</evidence>
<dbReference type="Proteomes" id="UP001157974">
    <property type="component" value="Unassembled WGS sequence"/>
</dbReference>
<dbReference type="EC" id="7.1.3.1" evidence="2"/>
<feature type="transmembrane region" description="Helical" evidence="11">
    <location>
        <begin position="604"/>
        <end position="623"/>
    </location>
</feature>
<feature type="transmembrane region" description="Helical" evidence="11">
    <location>
        <begin position="442"/>
        <end position="469"/>
    </location>
</feature>
<feature type="transmembrane region" description="Helical" evidence="11">
    <location>
        <begin position="533"/>
        <end position="554"/>
    </location>
</feature>
<keyword evidence="13" id="KW-1185">Reference proteome</keyword>
<feature type="transmembrane region" description="Helical" evidence="11">
    <location>
        <begin position="918"/>
        <end position="937"/>
    </location>
</feature>
<feature type="compositionally biased region" description="Low complexity" evidence="10">
    <location>
        <begin position="1"/>
        <end position="11"/>
    </location>
</feature>
<evidence type="ECO:0000256" key="7">
    <source>
        <dbReference type="ARBA" id="ARBA00022989"/>
    </source>
</evidence>
<feature type="transmembrane region" description="Helical" evidence="11">
    <location>
        <begin position="822"/>
        <end position="844"/>
    </location>
</feature>
<dbReference type="AlphaFoldDB" id="A0AAV8UGN5"/>
<feature type="transmembrane region" description="Helical" evidence="11">
    <location>
        <begin position="729"/>
        <end position="762"/>
    </location>
</feature>
<protein>
    <recommendedName>
        <fullName evidence="2">H(+)-exporting diphosphatase</fullName>
        <ecNumber evidence="2">7.1.3.1</ecNumber>
    </recommendedName>
</protein>
<feature type="transmembrane region" description="Helical" evidence="11">
    <location>
        <begin position="103"/>
        <end position="126"/>
    </location>
</feature>
<dbReference type="PANTHER" id="PTHR31998">
    <property type="entry name" value="K(+)-INSENSITIVE PYROPHOSPHATE-ENERGIZED PROTON PUMP"/>
    <property type="match status" value="1"/>
</dbReference>
<evidence type="ECO:0000256" key="10">
    <source>
        <dbReference type="SAM" id="MobiDB-lite"/>
    </source>
</evidence>
<name>A0AAV8UGN5_9RHOD</name>
<keyword evidence="8" id="KW-0406">Ion transport</keyword>
<evidence type="ECO:0000256" key="8">
    <source>
        <dbReference type="ARBA" id="ARBA00023065"/>
    </source>
</evidence>
<proteinExistence type="inferred from homology"/>
<feature type="transmembrane region" description="Helical" evidence="11">
    <location>
        <begin position="330"/>
        <end position="348"/>
    </location>
</feature>
<feature type="transmembrane region" description="Helical" evidence="11">
    <location>
        <begin position="154"/>
        <end position="174"/>
    </location>
</feature>
<feature type="region of interest" description="Disordered" evidence="10">
    <location>
        <begin position="1"/>
        <end position="31"/>
    </location>
</feature>
<feature type="transmembrane region" description="Helical" evidence="11">
    <location>
        <begin position="796"/>
        <end position="816"/>
    </location>
</feature>
<keyword evidence="5" id="KW-0460">Magnesium</keyword>
<feature type="transmembrane region" description="Helical" evidence="11">
    <location>
        <begin position="258"/>
        <end position="279"/>
    </location>
</feature>
<dbReference type="Pfam" id="PF03030">
    <property type="entry name" value="H_PPase"/>
    <property type="match status" value="1"/>
</dbReference>
<dbReference type="GO" id="GO:0012505">
    <property type="term" value="C:endomembrane system"/>
    <property type="evidence" value="ECO:0007669"/>
    <property type="project" value="UniProtKB-SubCell"/>
</dbReference>
<sequence>MNGEEGVVNGGQVPTTNGRVVKPPLIGRDDKDTTAYKYDLAPADFPPPPEHDEADFEVTVPPEDIVLSALACNTLDWCQRIDYSTTTPLYEFQTFPFVIPTEWILGAMTVGVFGLFVVSYYALTVISRDCGTPRMIQIATYIRQGSEKFLVTEYTYLFGAVAAITIILVFINTVDGVVEWRLGVCYLIGALLSGITGYIGMSIATRGNVRTTAASEQGLSLGLNVAFRSGAVMGLSVVSIGLTGLGLCYLAFGDVRALAGFSAGASTIALFARVGGGIYTKAADVGADLVGKVEASIPEDDPRNPATIADNVGDNVGDVAGMGADLFESFVGSIIATAILGATLPYFYENPFAMCVYQHLNIDLACGSSDPPFNTSFANSICSTDDFYLNYPSLGRLEGQGLFILLPFALAMVGVAASALCTQKIFYFGGEVKDKAKTMSKLLQALNISIFLASFLIFCAAFGLTFGLFGGPSAFLDNSGFGFSSLPYYAIQTGDNMCEPRLDNPDLPLGSFRIGYYRPTDAIGFLFPVPLGVWARLFGCIVIGLLLGIFIGEITQFFTSGNSTPTQGIAASGEYGAGAVVIQGLGVGMASAVLPLFLVFGSILGTYALFSSYGIGLAAVGMLSSLGITMATDAYGPVADNAGGIAEMAELPPHVRDTTDALDALGNTTAAIGKGFSNGSAVLTAYALLTALIQDSGLMPGPVSLVADPPGSEPENFVYFTDPISLDDVYVITSLLLGIMLPFLFGALTMLAVSSAAEAMIVEVRRQFREVKGLREGKPGVRPEHEKCIAISTQSALWEMVLPGIIAIMSPLIIGFGFGQRALVGLLLGAIGSGYMLGIMMSNAGGAWDNAKKLVESGFFGKVNSKGSEWHKATVAGDTVGDPFKDTSGPSMNILIKMMTVFGLVFVPKMTVGLEQGWIGLVLGGATLLVAAFFTYLKIRSGARLAKEARKKTTDDDEGAPLVAPDAESPFVEAGTTVPLSRVNRKSALYSDNDAGDVVNLSDVMTGTREVVDELENADDLDEARGVGVDPSKKDD</sequence>
<gene>
    <name evidence="12" type="ORF">NDN08_003860</name>
</gene>
<keyword evidence="7 11" id="KW-1133">Transmembrane helix</keyword>
<dbReference type="GO" id="GO:0004427">
    <property type="term" value="F:inorganic diphosphate phosphatase activity"/>
    <property type="evidence" value="ECO:0007669"/>
    <property type="project" value="InterPro"/>
</dbReference>
<keyword evidence="3" id="KW-0813">Transport</keyword>
<dbReference type="EMBL" id="JAMWBK010000010">
    <property type="protein sequence ID" value="KAJ8901653.1"/>
    <property type="molecule type" value="Genomic_DNA"/>
</dbReference>
<feature type="transmembrane region" description="Helical" evidence="11">
    <location>
        <begin position="575"/>
        <end position="598"/>
    </location>
</feature>
<evidence type="ECO:0000256" key="4">
    <source>
        <dbReference type="ARBA" id="ARBA00022692"/>
    </source>
</evidence>
<dbReference type="HAMAP" id="MF_01129">
    <property type="entry name" value="PPase_energized_pump"/>
    <property type="match status" value="1"/>
</dbReference>
<feature type="region of interest" description="Disordered" evidence="10">
    <location>
        <begin position="1013"/>
        <end position="1036"/>
    </location>
</feature>
<feature type="transmembrane region" description="Helical" evidence="11">
    <location>
        <begin position="180"/>
        <end position="204"/>
    </location>
</feature>
<keyword evidence="9 11" id="KW-0472">Membrane</keyword>
<comment type="caution">
    <text evidence="12">The sequence shown here is derived from an EMBL/GenBank/DDBJ whole genome shotgun (WGS) entry which is preliminary data.</text>
</comment>
<keyword evidence="4 11" id="KW-0812">Transmembrane</keyword>
<evidence type="ECO:0000256" key="9">
    <source>
        <dbReference type="ARBA" id="ARBA00023136"/>
    </source>
</evidence>
<evidence type="ECO:0000256" key="2">
    <source>
        <dbReference type="ARBA" id="ARBA00013242"/>
    </source>
</evidence>
<evidence type="ECO:0000256" key="1">
    <source>
        <dbReference type="ARBA" id="ARBA00004127"/>
    </source>
</evidence>
<reference evidence="12 13" key="1">
    <citation type="journal article" date="2023" name="Nat. Commun.">
        <title>Origin of minicircular mitochondrial genomes in red algae.</title>
        <authorList>
            <person name="Lee Y."/>
            <person name="Cho C.H."/>
            <person name="Lee Y.M."/>
            <person name="Park S.I."/>
            <person name="Yang J.H."/>
            <person name="West J.A."/>
            <person name="Bhattacharya D."/>
            <person name="Yoon H.S."/>
        </authorList>
    </citation>
    <scope>NUCLEOTIDE SEQUENCE [LARGE SCALE GENOMIC DNA]</scope>
    <source>
        <strain evidence="12 13">CCMP1338</strain>
        <tissue evidence="12">Whole cell</tissue>
    </source>
</reference>
<evidence type="ECO:0000256" key="5">
    <source>
        <dbReference type="ARBA" id="ARBA00022842"/>
    </source>
</evidence>
<evidence type="ECO:0000313" key="12">
    <source>
        <dbReference type="EMBL" id="KAJ8901653.1"/>
    </source>
</evidence>
<evidence type="ECO:0000256" key="6">
    <source>
        <dbReference type="ARBA" id="ARBA00022967"/>
    </source>
</evidence>
<dbReference type="InterPro" id="IPR004131">
    <property type="entry name" value="PPase-energised_H-pump"/>
</dbReference>
<evidence type="ECO:0000313" key="13">
    <source>
        <dbReference type="Proteomes" id="UP001157974"/>
    </source>
</evidence>
<comment type="subcellular location">
    <subcellularLocation>
        <location evidence="1">Endomembrane system</location>
        <topology evidence="1">Multi-pass membrane protein</topology>
    </subcellularLocation>
</comment>
<dbReference type="GO" id="GO:0009678">
    <property type="term" value="F:diphosphate hydrolysis-driven proton transmembrane transporter activity"/>
    <property type="evidence" value="ECO:0007669"/>
    <property type="project" value="UniProtKB-EC"/>
</dbReference>
<dbReference type="GO" id="GO:0016020">
    <property type="term" value="C:membrane"/>
    <property type="evidence" value="ECO:0007669"/>
    <property type="project" value="InterPro"/>
</dbReference>
<feature type="compositionally biased region" description="Acidic residues" evidence="10">
    <location>
        <begin position="1013"/>
        <end position="1022"/>
    </location>
</feature>
<organism evidence="12 13">
    <name type="scientific">Rhodosorus marinus</name>
    <dbReference type="NCBI Taxonomy" id="101924"/>
    <lineage>
        <taxon>Eukaryota</taxon>
        <taxon>Rhodophyta</taxon>
        <taxon>Stylonematophyceae</taxon>
        <taxon>Stylonematales</taxon>
        <taxon>Stylonemataceae</taxon>
        <taxon>Rhodosorus</taxon>
    </lineage>
</organism>
<keyword evidence="6" id="KW-1278">Translocase</keyword>
<feature type="transmembrane region" description="Helical" evidence="11">
    <location>
        <begin position="401"/>
        <end position="421"/>
    </location>
</feature>
<evidence type="ECO:0000256" key="3">
    <source>
        <dbReference type="ARBA" id="ARBA00022448"/>
    </source>
</evidence>